<dbReference type="Proteomes" id="UP001060215">
    <property type="component" value="Chromosome 5"/>
</dbReference>
<accession>A0ACC0HCR6</accession>
<name>A0ACC0HCR6_9ERIC</name>
<gene>
    <name evidence="1" type="ORF">LOK49_LG06G01448</name>
</gene>
<proteinExistence type="predicted"/>
<evidence type="ECO:0000313" key="1">
    <source>
        <dbReference type="EMBL" id="KAI8010759.1"/>
    </source>
</evidence>
<comment type="caution">
    <text evidence="1">The sequence shown here is derived from an EMBL/GenBank/DDBJ whole genome shotgun (WGS) entry which is preliminary data.</text>
</comment>
<sequence length="72" mass="8312">MVSAIGLVNKKIRFGKTLSYAKLKKVDLEFLVNLVGDEERYLKSHMVLKSWDLREFSFLDTLHSKLNLSISP</sequence>
<keyword evidence="2" id="KW-1185">Reference proteome</keyword>
<evidence type="ECO:0000313" key="2">
    <source>
        <dbReference type="Proteomes" id="UP001060215"/>
    </source>
</evidence>
<dbReference type="EMBL" id="CM045762">
    <property type="protein sequence ID" value="KAI8010759.1"/>
    <property type="molecule type" value="Genomic_DNA"/>
</dbReference>
<reference evidence="1 2" key="1">
    <citation type="journal article" date="2022" name="Plant J.">
        <title>Chromosome-level genome of Camellia lanceoleosa provides a valuable resource for understanding genome evolution and self-incompatibility.</title>
        <authorList>
            <person name="Gong W."/>
            <person name="Xiao S."/>
            <person name="Wang L."/>
            <person name="Liao Z."/>
            <person name="Chang Y."/>
            <person name="Mo W."/>
            <person name="Hu G."/>
            <person name="Li W."/>
            <person name="Zhao G."/>
            <person name="Zhu H."/>
            <person name="Hu X."/>
            <person name="Ji K."/>
            <person name="Xiang X."/>
            <person name="Song Q."/>
            <person name="Yuan D."/>
            <person name="Jin S."/>
            <person name="Zhang L."/>
        </authorList>
    </citation>
    <scope>NUCLEOTIDE SEQUENCE [LARGE SCALE GENOMIC DNA]</scope>
    <source>
        <strain evidence="1">SQ_2022a</strain>
    </source>
</reference>
<organism evidence="1 2">
    <name type="scientific">Camellia lanceoleosa</name>
    <dbReference type="NCBI Taxonomy" id="1840588"/>
    <lineage>
        <taxon>Eukaryota</taxon>
        <taxon>Viridiplantae</taxon>
        <taxon>Streptophyta</taxon>
        <taxon>Embryophyta</taxon>
        <taxon>Tracheophyta</taxon>
        <taxon>Spermatophyta</taxon>
        <taxon>Magnoliopsida</taxon>
        <taxon>eudicotyledons</taxon>
        <taxon>Gunneridae</taxon>
        <taxon>Pentapetalae</taxon>
        <taxon>asterids</taxon>
        <taxon>Ericales</taxon>
        <taxon>Theaceae</taxon>
        <taxon>Camellia</taxon>
    </lineage>
</organism>
<protein>
    <submittedName>
        <fullName evidence="1">Uncharacterized protein</fullName>
    </submittedName>
</protein>